<evidence type="ECO:0000256" key="8">
    <source>
        <dbReference type="ARBA" id="ARBA00023136"/>
    </source>
</evidence>
<dbReference type="SUPFAM" id="SSF52540">
    <property type="entry name" value="P-loop containing nucleoside triphosphate hydrolases"/>
    <property type="match status" value="1"/>
</dbReference>
<dbReference type="SUPFAM" id="SSF90123">
    <property type="entry name" value="ABC transporter transmembrane region"/>
    <property type="match status" value="1"/>
</dbReference>
<evidence type="ECO:0000256" key="1">
    <source>
        <dbReference type="ARBA" id="ARBA00004651"/>
    </source>
</evidence>
<dbReference type="AlphaFoldDB" id="A0A1I5Y7I6"/>
<feature type="transmembrane region" description="Helical" evidence="9">
    <location>
        <begin position="164"/>
        <end position="181"/>
    </location>
</feature>
<keyword evidence="2" id="KW-0813">Transport</keyword>
<dbReference type="Gene3D" id="3.40.50.300">
    <property type="entry name" value="P-loop containing nucleotide triphosphate hydrolases"/>
    <property type="match status" value="1"/>
</dbReference>
<evidence type="ECO:0000313" key="13">
    <source>
        <dbReference type="Proteomes" id="UP000199136"/>
    </source>
</evidence>
<dbReference type="EMBL" id="FOXW01000007">
    <property type="protein sequence ID" value="SFQ40139.1"/>
    <property type="molecule type" value="Genomic_DNA"/>
</dbReference>
<keyword evidence="6 12" id="KW-0067">ATP-binding</keyword>
<protein>
    <submittedName>
        <fullName evidence="12">ATP-binding cassette, subfamily B, AbcA/BmrA</fullName>
    </submittedName>
</protein>
<dbReference type="Gene3D" id="1.20.1560.10">
    <property type="entry name" value="ABC transporter type 1, transmembrane domain"/>
    <property type="match status" value="1"/>
</dbReference>
<keyword evidence="4 9" id="KW-0812">Transmembrane</keyword>
<dbReference type="PANTHER" id="PTHR43394:SF1">
    <property type="entry name" value="ATP-BINDING CASSETTE SUB-FAMILY B MEMBER 10, MITOCHONDRIAL"/>
    <property type="match status" value="1"/>
</dbReference>
<reference evidence="12 13" key="1">
    <citation type="submission" date="2016-10" db="EMBL/GenBank/DDBJ databases">
        <authorList>
            <person name="de Groot N.N."/>
        </authorList>
    </citation>
    <scope>NUCLEOTIDE SEQUENCE [LARGE SCALE GENOMIC DNA]</scope>
    <source>
        <strain evidence="12 13">DSM 20581</strain>
    </source>
</reference>
<dbReference type="GO" id="GO:0005886">
    <property type="term" value="C:plasma membrane"/>
    <property type="evidence" value="ECO:0007669"/>
    <property type="project" value="UniProtKB-SubCell"/>
</dbReference>
<dbReference type="OrthoDB" id="9770415at2"/>
<dbReference type="GO" id="GO:0015421">
    <property type="term" value="F:ABC-type oligopeptide transporter activity"/>
    <property type="evidence" value="ECO:0007669"/>
    <property type="project" value="TreeGrafter"/>
</dbReference>
<dbReference type="PROSITE" id="PS50893">
    <property type="entry name" value="ABC_TRANSPORTER_2"/>
    <property type="match status" value="1"/>
</dbReference>
<comment type="subcellular location">
    <subcellularLocation>
        <location evidence="1">Cell membrane</location>
        <topology evidence="1">Multi-pass membrane protein</topology>
    </subcellularLocation>
</comment>
<feature type="transmembrane region" description="Helical" evidence="9">
    <location>
        <begin position="136"/>
        <end position="158"/>
    </location>
</feature>
<keyword evidence="13" id="KW-1185">Reference proteome</keyword>
<feature type="transmembrane region" description="Helical" evidence="9">
    <location>
        <begin position="249"/>
        <end position="267"/>
    </location>
</feature>
<keyword evidence="3" id="KW-1003">Cell membrane</keyword>
<feature type="domain" description="ABC transmembrane type-1" evidence="11">
    <location>
        <begin position="26"/>
        <end position="305"/>
    </location>
</feature>
<feature type="domain" description="ABC transporter" evidence="10">
    <location>
        <begin position="337"/>
        <end position="574"/>
    </location>
</feature>
<dbReference type="InterPro" id="IPR039421">
    <property type="entry name" value="Type_1_exporter"/>
</dbReference>
<evidence type="ECO:0000256" key="9">
    <source>
        <dbReference type="SAM" id="Phobius"/>
    </source>
</evidence>
<dbReference type="Pfam" id="PF00005">
    <property type="entry name" value="ABC_tran"/>
    <property type="match status" value="1"/>
</dbReference>
<dbReference type="PANTHER" id="PTHR43394">
    <property type="entry name" value="ATP-DEPENDENT PERMEASE MDL1, MITOCHONDRIAL"/>
    <property type="match status" value="1"/>
</dbReference>
<dbReference type="InterPro" id="IPR011527">
    <property type="entry name" value="ABC1_TM_dom"/>
</dbReference>
<dbReference type="InterPro" id="IPR017871">
    <property type="entry name" value="ABC_transporter-like_CS"/>
</dbReference>
<evidence type="ECO:0000313" key="12">
    <source>
        <dbReference type="EMBL" id="SFQ40139.1"/>
    </source>
</evidence>
<dbReference type="SMART" id="SM00382">
    <property type="entry name" value="AAA"/>
    <property type="match status" value="1"/>
</dbReference>
<evidence type="ECO:0000256" key="6">
    <source>
        <dbReference type="ARBA" id="ARBA00022840"/>
    </source>
</evidence>
<keyword evidence="8 9" id="KW-0472">Membrane</keyword>
<dbReference type="InterPro" id="IPR027417">
    <property type="entry name" value="P-loop_NTPase"/>
</dbReference>
<dbReference type="Pfam" id="PF00664">
    <property type="entry name" value="ABC_membrane"/>
    <property type="match status" value="1"/>
</dbReference>
<proteinExistence type="predicted"/>
<evidence type="ECO:0000256" key="7">
    <source>
        <dbReference type="ARBA" id="ARBA00022989"/>
    </source>
</evidence>
<evidence type="ECO:0000259" key="11">
    <source>
        <dbReference type="PROSITE" id="PS50929"/>
    </source>
</evidence>
<dbReference type="FunFam" id="1.20.1560.10:FF:000011">
    <property type="entry name" value="Multidrug ABC transporter ATP-binding protein"/>
    <property type="match status" value="1"/>
</dbReference>
<keyword evidence="5" id="KW-0547">Nucleotide-binding</keyword>
<dbReference type="InterPro" id="IPR003593">
    <property type="entry name" value="AAA+_ATPase"/>
</dbReference>
<evidence type="ECO:0000256" key="3">
    <source>
        <dbReference type="ARBA" id="ARBA00022475"/>
    </source>
</evidence>
<dbReference type="PROSITE" id="PS00211">
    <property type="entry name" value="ABC_TRANSPORTER_1"/>
    <property type="match status" value="1"/>
</dbReference>
<name>A0A1I5Y7I6_9LACT</name>
<dbReference type="InterPro" id="IPR003439">
    <property type="entry name" value="ABC_transporter-like_ATP-bd"/>
</dbReference>
<feature type="transmembrane region" description="Helical" evidence="9">
    <location>
        <begin position="279"/>
        <end position="300"/>
    </location>
</feature>
<dbReference type="PROSITE" id="PS50929">
    <property type="entry name" value="ABC_TM1F"/>
    <property type="match status" value="1"/>
</dbReference>
<accession>A0A1I5Y7I6</accession>
<dbReference type="CDD" id="cd18551">
    <property type="entry name" value="ABC_6TM_LmrA_like"/>
    <property type="match status" value="1"/>
</dbReference>
<organism evidence="12 13">
    <name type="scientific">Desemzia incerta</name>
    <dbReference type="NCBI Taxonomy" id="82801"/>
    <lineage>
        <taxon>Bacteria</taxon>
        <taxon>Bacillati</taxon>
        <taxon>Bacillota</taxon>
        <taxon>Bacilli</taxon>
        <taxon>Lactobacillales</taxon>
        <taxon>Carnobacteriaceae</taxon>
        <taxon>Desemzia</taxon>
    </lineage>
</organism>
<feature type="transmembrane region" description="Helical" evidence="9">
    <location>
        <begin position="24"/>
        <end position="46"/>
    </location>
</feature>
<evidence type="ECO:0000256" key="2">
    <source>
        <dbReference type="ARBA" id="ARBA00022448"/>
    </source>
</evidence>
<evidence type="ECO:0000256" key="4">
    <source>
        <dbReference type="ARBA" id="ARBA00022692"/>
    </source>
</evidence>
<feature type="transmembrane region" description="Helical" evidence="9">
    <location>
        <begin position="58"/>
        <end position="85"/>
    </location>
</feature>
<dbReference type="STRING" id="82801.SAMN04488506_1803"/>
<evidence type="ECO:0000259" key="10">
    <source>
        <dbReference type="PROSITE" id="PS50893"/>
    </source>
</evidence>
<evidence type="ECO:0000256" key="5">
    <source>
        <dbReference type="ARBA" id="ARBA00022741"/>
    </source>
</evidence>
<dbReference type="RefSeq" id="WP_092480839.1">
    <property type="nucleotide sequence ID" value="NZ_FOXW01000007.1"/>
</dbReference>
<dbReference type="FunFam" id="3.40.50.300:FF:000221">
    <property type="entry name" value="Multidrug ABC transporter ATP-binding protein"/>
    <property type="match status" value="1"/>
</dbReference>
<dbReference type="Proteomes" id="UP000199136">
    <property type="component" value="Unassembled WGS sequence"/>
</dbReference>
<dbReference type="GO" id="GO:0005524">
    <property type="term" value="F:ATP binding"/>
    <property type="evidence" value="ECO:0007669"/>
    <property type="project" value="UniProtKB-KW"/>
</dbReference>
<sequence>MKTKPNGIKSFIHLLLSTKVSKGALIIGLIGSIVTTLVGLTIPLIAGNIVDEFTLDTLTAGIISLIAAAFLLQALIDGGSAYLLAKAGQQMVARLRHRLWVKMIHLPVSYFDSNPSGQSVSRLVNDTGIVRDLITYYFPQFITGIISIIGAVTILLLMDWQMTLLMLVSVPLVLLVIIPLGKKMGKISRELQAETAEFSGNIQQTFSEIRLMKSSTAEAVEEAKGKHGIERLFGIGLKESRVTSVVGPLMYLIMMALVVMIFAYGGIRVADGTLSTGSLVAFLLYLFQIIYPITSFATFFTQLNKTIGATERIMDILELPDENGQIGWEEEIAEKGLTVKGVTFSYEEGEPILKDISLTAHPGEMIAFSGPSGGGKTTLFSLLERYYEPDSGDILIGDRSIYDFSLASWRSQIGYVSQDSAMMAGTIRENLTYGLENATNITEERLWEVAELAYADRFIKGFKDGLDTQVGERGIMLSGGQKQRISIARAFLRDPKILLMDEATASLDSQSEQVVQQALIRLMKGRTTLVIAHRLATIVNADKIVFIENGQVTGSGTHEELKATHFLYRQFAEQQLS</sequence>
<dbReference type="InterPro" id="IPR036640">
    <property type="entry name" value="ABC1_TM_sf"/>
</dbReference>
<keyword evidence="7 9" id="KW-1133">Transmembrane helix</keyword>
<gene>
    <name evidence="12" type="ORF">SAMN04488506_1803</name>
</gene>
<dbReference type="GO" id="GO:0016887">
    <property type="term" value="F:ATP hydrolysis activity"/>
    <property type="evidence" value="ECO:0007669"/>
    <property type="project" value="InterPro"/>
</dbReference>